<dbReference type="AlphaFoldDB" id="A0A183NSL7"/>
<proteinExistence type="predicted"/>
<reference evidence="1 2" key="1">
    <citation type="submission" date="2018-11" db="EMBL/GenBank/DDBJ databases">
        <authorList>
            <consortium name="Pathogen Informatics"/>
        </authorList>
    </citation>
    <scope>NUCLEOTIDE SEQUENCE [LARGE SCALE GENOMIC DNA]</scope>
    <source>
        <strain>Denwood</strain>
        <strain evidence="2">Zambia</strain>
    </source>
</reference>
<dbReference type="EMBL" id="UZAL01026871">
    <property type="protein sequence ID" value="VDP27041.1"/>
    <property type="molecule type" value="Genomic_DNA"/>
</dbReference>
<evidence type="ECO:0000313" key="1">
    <source>
        <dbReference type="EMBL" id="VDP27041.1"/>
    </source>
</evidence>
<gene>
    <name evidence="1" type="ORF">SMTD_LOCUS5103</name>
</gene>
<accession>A0A183NSL7</accession>
<dbReference type="Proteomes" id="UP000269396">
    <property type="component" value="Unassembled WGS sequence"/>
</dbReference>
<organism evidence="1 2">
    <name type="scientific">Schistosoma mattheei</name>
    <dbReference type="NCBI Taxonomy" id="31246"/>
    <lineage>
        <taxon>Eukaryota</taxon>
        <taxon>Metazoa</taxon>
        <taxon>Spiralia</taxon>
        <taxon>Lophotrochozoa</taxon>
        <taxon>Platyhelminthes</taxon>
        <taxon>Trematoda</taxon>
        <taxon>Digenea</taxon>
        <taxon>Strigeidida</taxon>
        <taxon>Schistosomatoidea</taxon>
        <taxon>Schistosomatidae</taxon>
        <taxon>Schistosoma</taxon>
    </lineage>
</organism>
<name>A0A183NSL7_9TREM</name>
<keyword evidence="2" id="KW-1185">Reference proteome</keyword>
<evidence type="ECO:0000313" key="2">
    <source>
        <dbReference type="Proteomes" id="UP000269396"/>
    </source>
</evidence>
<sequence length="81" mass="9316">MNKNWMEPERKAQDRMDWRMLVGGLCSITSKRLIYHLLQYSISTTTTTNTTNNTTTKTTTTTTTNTTTNNNNNNDNTSFFL</sequence>
<protein>
    <submittedName>
        <fullName evidence="1">Uncharacterized protein</fullName>
    </submittedName>
</protein>